<reference evidence="2 3" key="1">
    <citation type="submission" date="2024-05" db="EMBL/GenBank/DDBJ databases">
        <title>Roseateles sp. DJS-2-20 16S ribosomal RNA gene Genome sequencing and assembly.</title>
        <authorList>
            <person name="Woo H."/>
        </authorList>
    </citation>
    <scope>NUCLEOTIDE SEQUENCE [LARGE SCALE GENOMIC DNA]</scope>
    <source>
        <strain evidence="2 3">DJS-2-20</strain>
    </source>
</reference>
<dbReference type="RefSeq" id="WP_347703487.1">
    <property type="nucleotide sequence ID" value="NZ_JBDPZD010000001.1"/>
</dbReference>
<proteinExistence type="predicted"/>
<feature type="transmembrane region" description="Helical" evidence="1">
    <location>
        <begin position="34"/>
        <end position="56"/>
    </location>
</feature>
<protein>
    <recommendedName>
        <fullName evidence="4">Transmembrane protein</fullName>
    </recommendedName>
</protein>
<keyword evidence="1" id="KW-0812">Transmembrane</keyword>
<evidence type="ECO:0000313" key="3">
    <source>
        <dbReference type="Proteomes" id="UP001495147"/>
    </source>
</evidence>
<evidence type="ECO:0008006" key="4">
    <source>
        <dbReference type="Google" id="ProtNLM"/>
    </source>
</evidence>
<accession>A0ABV0FXK6</accession>
<gene>
    <name evidence="2" type="ORF">ABDJ85_04230</name>
</gene>
<evidence type="ECO:0000256" key="1">
    <source>
        <dbReference type="SAM" id="Phobius"/>
    </source>
</evidence>
<keyword evidence="1" id="KW-1133">Transmembrane helix</keyword>
<name>A0ABV0FXK6_9BURK</name>
<dbReference type="EMBL" id="JBDPZD010000001">
    <property type="protein sequence ID" value="MEO3690663.1"/>
    <property type="molecule type" value="Genomic_DNA"/>
</dbReference>
<feature type="transmembrane region" description="Helical" evidence="1">
    <location>
        <begin position="68"/>
        <end position="90"/>
    </location>
</feature>
<keyword evidence="3" id="KW-1185">Reference proteome</keyword>
<organism evidence="2 3">
    <name type="scientific">Roseateles paludis</name>
    <dbReference type="NCBI Taxonomy" id="3145238"/>
    <lineage>
        <taxon>Bacteria</taxon>
        <taxon>Pseudomonadati</taxon>
        <taxon>Pseudomonadota</taxon>
        <taxon>Betaproteobacteria</taxon>
        <taxon>Burkholderiales</taxon>
        <taxon>Sphaerotilaceae</taxon>
        <taxon>Roseateles</taxon>
    </lineage>
</organism>
<dbReference type="Proteomes" id="UP001495147">
    <property type="component" value="Unassembled WGS sequence"/>
</dbReference>
<evidence type="ECO:0000313" key="2">
    <source>
        <dbReference type="EMBL" id="MEO3690663.1"/>
    </source>
</evidence>
<sequence length="92" mass="9854">MRLLVLGHAAGALGLVAAGIYTYRLHCESFACFALGLMWMVWAAAQALTLGLGLWARARTQAGSVWRRFTWAALGVQGLSVAAALAAWVVHR</sequence>
<comment type="caution">
    <text evidence="2">The sequence shown here is derived from an EMBL/GenBank/DDBJ whole genome shotgun (WGS) entry which is preliminary data.</text>
</comment>
<keyword evidence="1" id="KW-0472">Membrane</keyword>